<evidence type="ECO:0000313" key="4">
    <source>
        <dbReference type="Proteomes" id="UP000314616"/>
    </source>
</evidence>
<dbReference type="AlphaFoldDB" id="A0A5B8C7J8"/>
<feature type="region of interest" description="Disordered" evidence="1">
    <location>
        <begin position="79"/>
        <end position="98"/>
    </location>
</feature>
<proteinExistence type="predicted"/>
<feature type="compositionally biased region" description="Low complexity" evidence="1">
    <location>
        <begin position="79"/>
        <end position="88"/>
    </location>
</feature>
<name>A0A5B8C7J8_9MICO</name>
<feature type="transmembrane region" description="Helical" evidence="2">
    <location>
        <begin position="50"/>
        <end position="74"/>
    </location>
</feature>
<evidence type="ECO:0000256" key="2">
    <source>
        <dbReference type="SAM" id="Phobius"/>
    </source>
</evidence>
<keyword evidence="2" id="KW-0472">Membrane</keyword>
<feature type="compositionally biased region" description="Low complexity" evidence="1">
    <location>
        <begin position="11"/>
        <end position="29"/>
    </location>
</feature>
<dbReference type="OrthoDB" id="5189092at2"/>
<organism evidence="3 4">
    <name type="scientific">Georgenia yuyongxinii</name>
    <dbReference type="NCBI Taxonomy" id="2589797"/>
    <lineage>
        <taxon>Bacteria</taxon>
        <taxon>Bacillati</taxon>
        <taxon>Actinomycetota</taxon>
        <taxon>Actinomycetes</taxon>
        <taxon>Micrococcales</taxon>
        <taxon>Bogoriellaceae</taxon>
        <taxon>Georgenia</taxon>
    </lineage>
</organism>
<evidence type="ECO:0008006" key="5">
    <source>
        <dbReference type="Google" id="ProtNLM"/>
    </source>
</evidence>
<evidence type="ECO:0000313" key="3">
    <source>
        <dbReference type="EMBL" id="QDC25990.1"/>
    </source>
</evidence>
<keyword evidence="2" id="KW-0812">Transmembrane</keyword>
<feature type="compositionally biased region" description="Basic and acidic residues" evidence="1">
    <location>
        <begin position="1"/>
        <end position="10"/>
    </location>
</feature>
<dbReference type="Proteomes" id="UP000314616">
    <property type="component" value="Chromosome"/>
</dbReference>
<dbReference type="KEGG" id="gyu:FE374_16400"/>
<accession>A0A5B8C7J8</accession>
<sequence>MGTTRRDAERPAGPGTAGARPARPGTAGARGRRPAPRRRPSRATIVRRRIVALLVVLAVLALVVWGVVAGIGALRGAANAAPVEPAPETSTGPVDPTECAPRDLEVELTPSVGGSGQPVTFAVGMVNDGEVACLVDAGRAALVLTVTSGSDRVWSSGDCAAEPAERRLLLDAGDRAETTLTWSGARSAPGCAGGQGSSGAGTYRVEATMDGALLGGVTATFARG</sequence>
<gene>
    <name evidence="3" type="ORF">FE374_16400</name>
</gene>
<feature type="compositionally biased region" description="Basic residues" evidence="1">
    <location>
        <begin position="30"/>
        <end position="41"/>
    </location>
</feature>
<dbReference type="EMBL" id="CP040915">
    <property type="protein sequence ID" value="QDC25990.1"/>
    <property type="molecule type" value="Genomic_DNA"/>
</dbReference>
<dbReference type="RefSeq" id="WP_139930270.1">
    <property type="nucleotide sequence ID" value="NZ_CP040915.1"/>
</dbReference>
<evidence type="ECO:0000256" key="1">
    <source>
        <dbReference type="SAM" id="MobiDB-lite"/>
    </source>
</evidence>
<keyword evidence="2" id="KW-1133">Transmembrane helix</keyword>
<reference evidence="3 4" key="1">
    <citation type="submission" date="2019-05" db="EMBL/GenBank/DDBJ databases">
        <title>Georgenia *** sp. nov., and Georgenia *** sp. nov., isolated from the intestinal contents of plateau pika (Ochotona curzoniae) in the Qinghai-Tibet plateau of China.</title>
        <authorList>
            <person name="Tian Z."/>
        </authorList>
    </citation>
    <scope>NUCLEOTIDE SEQUENCE [LARGE SCALE GENOMIC DNA]</scope>
    <source>
        <strain evidence="3 4">Z443</strain>
    </source>
</reference>
<feature type="region of interest" description="Disordered" evidence="1">
    <location>
        <begin position="1"/>
        <end position="41"/>
    </location>
</feature>
<protein>
    <recommendedName>
        <fullName evidence="5">DUF4232 domain-containing protein</fullName>
    </recommendedName>
</protein>